<reference evidence="3" key="2">
    <citation type="submission" date="2016-06" db="EMBL/GenBank/DDBJ databases">
        <title>The genome of a short-lived fish provides insights into sex chromosome evolution and the genetic control of aging.</title>
        <authorList>
            <person name="Reichwald K."/>
            <person name="Felder M."/>
            <person name="Petzold A."/>
            <person name="Koch P."/>
            <person name="Groth M."/>
            <person name="Platzer M."/>
        </authorList>
    </citation>
    <scope>NUCLEOTIDE SEQUENCE</scope>
    <source>
        <tissue evidence="3">Brain</tissue>
    </source>
</reference>
<reference evidence="3" key="1">
    <citation type="submission" date="2016-05" db="EMBL/GenBank/DDBJ databases">
        <authorList>
            <person name="Lavstsen T."/>
            <person name="Jespersen J.S."/>
        </authorList>
    </citation>
    <scope>NUCLEOTIDE SEQUENCE</scope>
    <source>
        <tissue evidence="3">Brain</tissue>
    </source>
</reference>
<keyword evidence="2" id="KW-1133">Transmembrane helix</keyword>
<feature type="non-terminal residue" evidence="3">
    <location>
        <position position="87"/>
    </location>
</feature>
<feature type="region of interest" description="Disordered" evidence="1">
    <location>
        <begin position="1"/>
        <end position="20"/>
    </location>
</feature>
<keyword evidence="2" id="KW-0472">Membrane</keyword>
<sequence length="87" mass="9528">PSQSALSSVRHTPQRTSKVTSEAKFASALSSVLNDMDTSLKPQGALKAFLLKNKRCLRHCRTPFLTTALRGTVGISVFFLIGYFRAV</sequence>
<organism evidence="3">
    <name type="scientific">Nothobranchius korthausae</name>
    <dbReference type="NCBI Taxonomy" id="1143690"/>
    <lineage>
        <taxon>Eukaryota</taxon>
        <taxon>Metazoa</taxon>
        <taxon>Chordata</taxon>
        <taxon>Craniata</taxon>
        <taxon>Vertebrata</taxon>
        <taxon>Euteleostomi</taxon>
        <taxon>Actinopterygii</taxon>
        <taxon>Neopterygii</taxon>
        <taxon>Teleostei</taxon>
        <taxon>Neoteleostei</taxon>
        <taxon>Acanthomorphata</taxon>
        <taxon>Ovalentaria</taxon>
        <taxon>Atherinomorphae</taxon>
        <taxon>Cyprinodontiformes</taxon>
        <taxon>Nothobranchiidae</taxon>
        <taxon>Nothobranchius</taxon>
    </lineage>
</organism>
<dbReference type="AlphaFoldDB" id="A0A1A8GBK9"/>
<evidence type="ECO:0000313" key="3">
    <source>
        <dbReference type="EMBL" id="SBQ67754.1"/>
    </source>
</evidence>
<accession>A0A1A8GBK9</accession>
<gene>
    <name evidence="3" type="primary">Nfu_g_1_012164</name>
</gene>
<feature type="non-terminal residue" evidence="3">
    <location>
        <position position="1"/>
    </location>
</feature>
<evidence type="ECO:0000256" key="1">
    <source>
        <dbReference type="SAM" id="MobiDB-lite"/>
    </source>
</evidence>
<dbReference type="EMBL" id="HAEB01021227">
    <property type="protein sequence ID" value="SBQ67754.1"/>
    <property type="molecule type" value="Transcribed_RNA"/>
</dbReference>
<proteinExistence type="predicted"/>
<name>A0A1A8GBK9_9TELE</name>
<feature type="transmembrane region" description="Helical" evidence="2">
    <location>
        <begin position="64"/>
        <end position="84"/>
    </location>
</feature>
<keyword evidence="2" id="KW-0812">Transmembrane</keyword>
<protein>
    <submittedName>
        <fullName evidence="3">Uncharacterized protein</fullName>
    </submittedName>
</protein>
<evidence type="ECO:0000256" key="2">
    <source>
        <dbReference type="SAM" id="Phobius"/>
    </source>
</evidence>